<dbReference type="Gene3D" id="3.40.50.720">
    <property type="entry name" value="NAD(P)-binding Rossmann-like Domain"/>
    <property type="match status" value="2"/>
</dbReference>
<gene>
    <name evidence="4" type="ORF">DSLASN_42380</name>
</gene>
<organism evidence="4 5">
    <name type="scientific">Desulfoluna limicola</name>
    <dbReference type="NCBI Taxonomy" id="2810562"/>
    <lineage>
        <taxon>Bacteria</taxon>
        <taxon>Pseudomonadati</taxon>
        <taxon>Thermodesulfobacteriota</taxon>
        <taxon>Desulfobacteria</taxon>
        <taxon>Desulfobacterales</taxon>
        <taxon>Desulfolunaceae</taxon>
        <taxon>Desulfoluna</taxon>
    </lineage>
</organism>
<dbReference type="Proteomes" id="UP001320148">
    <property type="component" value="Chromosome"/>
</dbReference>
<evidence type="ECO:0000259" key="3">
    <source>
        <dbReference type="Pfam" id="PF02826"/>
    </source>
</evidence>
<evidence type="ECO:0000256" key="2">
    <source>
        <dbReference type="ARBA" id="ARBA00023027"/>
    </source>
</evidence>
<dbReference type="CDD" id="cd05300">
    <property type="entry name" value="2-Hacid_dh_1"/>
    <property type="match status" value="1"/>
</dbReference>
<keyword evidence="1" id="KW-0560">Oxidoreductase</keyword>
<keyword evidence="5" id="KW-1185">Reference proteome</keyword>
<protein>
    <submittedName>
        <fullName evidence="4">2-hydroxyacid dehydrogenase</fullName>
    </submittedName>
</protein>
<keyword evidence="2" id="KW-0520">NAD</keyword>
<proteinExistence type="predicted"/>
<dbReference type="SUPFAM" id="SSF52283">
    <property type="entry name" value="Formate/glycerate dehydrogenase catalytic domain-like"/>
    <property type="match status" value="1"/>
</dbReference>
<dbReference type="RefSeq" id="WP_236889991.1">
    <property type="nucleotide sequence ID" value="NZ_AP024488.1"/>
</dbReference>
<evidence type="ECO:0000256" key="1">
    <source>
        <dbReference type="ARBA" id="ARBA00023002"/>
    </source>
</evidence>
<dbReference type="InterPro" id="IPR036291">
    <property type="entry name" value="NAD(P)-bd_dom_sf"/>
</dbReference>
<dbReference type="EMBL" id="AP024488">
    <property type="protein sequence ID" value="BCS98606.1"/>
    <property type="molecule type" value="Genomic_DNA"/>
</dbReference>
<evidence type="ECO:0000313" key="5">
    <source>
        <dbReference type="Proteomes" id="UP001320148"/>
    </source>
</evidence>
<feature type="domain" description="D-isomer specific 2-hydroxyacid dehydrogenase NAD-binding" evidence="3">
    <location>
        <begin position="105"/>
        <end position="277"/>
    </location>
</feature>
<evidence type="ECO:0000313" key="4">
    <source>
        <dbReference type="EMBL" id="BCS98606.1"/>
    </source>
</evidence>
<sequence>MTQLLILARDADVYAPLVEGADIPDLTIHACNAVAKAQAVVAECEVILGQPDMVAPVLSHAKKLSWVQSTFAGVDALCRKGLRRDYLLTGVKGIFGPLMSEYVFGYILAMERRMFAVRANQEGKVWAPLSYRSIRGLTLGVCGLGSIGEHVAWTGGHFGMRVIGYRRSGGHCDGVDRVFSGDDLTLFLGQCDYVVSVLPATGATRHLFDAEAFAAMKPSAVFMNVGRGITVSEKDLIDALHRQEIAGAVLDVFEEEPLGSGSPLWGMENVIITPHISAFSFPEEIVGIFCRNLAAFRQGQRLASVVNFDEGY</sequence>
<dbReference type="PANTHER" id="PTHR43333:SF1">
    <property type="entry name" value="D-ISOMER SPECIFIC 2-HYDROXYACID DEHYDROGENASE NAD-BINDING DOMAIN-CONTAINING PROTEIN"/>
    <property type="match status" value="1"/>
</dbReference>
<dbReference type="SUPFAM" id="SSF51735">
    <property type="entry name" value="NAD(P)-binding Rossmann-fold domains"/>
    <property type="match status" value="1"/>
</dbReference>
<dbReference type="PANTHER" id="PTHR43333">
    <property type="entry name" value="2-HACID_DH_C DOMAIN-CONTAINING PROTEIN"/>
    <property type="match status" value="1"/>
</dbReference>
<accession>A0ABN6F8V8</accession>
<dbReference type="InterPro" id="IPR006140">
    <property type="entry name" value="D-isomer_DH_NAD-bd"/>
</dbReference>
<dbReference type="Pfam" id="PF02826">
    <property type="entry name" value="2-Hacid_dh_C"/>
    <property type="match status" value="1"/>
</dbReference>
<reference evidence="4 5" key="1">
    <citation type="submission" date="2021-02" db="EMBL/GenBank/DDBJ databases">
        <title>Complete genome of Desulfoluna sp. strain ASN36.</title>
        <authorList>
            <person name="Takahashi A."/>
            <person name="Kojima H."/>
            <person name="Fukui M."/>
        </authorList>
    </citation>
    <scope>NUCLEOTIDE SEQUENCE [LARGE SCALE GENOMIC DNA]</scope>
    <source>
        <strain evidence="4 5">ASN36</strain>
    </source>
</reference>
<name>A0ABN6F8V8_9BACT</name>